<keyword evidence="2" id="KW-0238">DNA-binding</keyword>
<dbReference type="InterPro" id="IPR018060">
    <property type="entry name" value="HTH_AraC"/>
</dbReference>
<keyword evidence="3" id="KW-0804">Transcription</keyword>
<dbReference type="SUPFAM" id="SSF46689">
    <property type="entry name" value="Homeodomain-like"/>
    <property type="match status" value="1"/>
</dbReference>
<dbReference type="AlphaFoldDB" id="I3TIT2"/>
<evidence type="ECO:0000313" key="7">
    <source>
        <dbReference type="Proteomes" id="UP000005258"/>
    </source>
</evidence>
<name>I3TIT2_TISMK</name>
<accession>I3TIT2</accession>
<dbReference type="eggNOG" id="COG2207">
    <property type="taxonomic scope" value="Bacteria"/>
</dbReference>
<dbReference type="EMBL" id="CP003236">
    <property type="protein sequence ID" value="AFK52670.1"/>
    <property type="molecule type" value="Genomic_DNA"/>
</dbReference>
<dbReference type="InterPro" id="IPR032687">
    <property type="entry name" value="AraC-type_N"/>
</dbReference>
<evidence type="ECO:0000313" key="6">
    <source>
        <dbReference type="EMBL" id="AFK52670.1"/>
    </source>
</evidence>
<keyword evidence="1" id="KW-0805">Transcription regulation</keyword>
<dbReference type="RefSeq" id="WP_014744349.1">
    <property type="nucleotide sequence ID" value="NC_017956.1"/>
</dbReference>
<protein>
    <submittedName>
        <fullName evidence="6">Transcriptional regulator, AraC family protein</fullName>
    </submittedName>
</protein>
<evidence type="ECO:0000256" key="4">
    <source>
        <dbReference type="SAM" id="MobiDB-lite"/>
    </source>
</evidence>
<evidence type="ECO:0000256" key="1">
    <source>
        <dbReference type="ARBA" id="ARBA00023015"/>
    </source>
</evidence>
<dbReference type="STRING" id="1110502.TMO_0831"/>
<dbReference type="Pfam" id="PF12625">
    <property type="entry name" value="Arabinose_bd"/>
    <property type="match status" value="1"/>
</dbReference>
<keyword evidence="7" id="KW-1185">Reference proteome</keyword>
<dbReference type="PROSITE" id="PS01124">
    <property type="entry name" value="HTH_ARAC_FAMILY_2"/>
    <property type="match status" value="1"/>
</dbReference>
<sequence length="354" mass="37663">MVHAGDRRDPVGVVNILEMARGRGLDPAALAVAGGLDALRPADAPVLAWQELAVIEAVLRALPDQDPALLGLETGLCYRVSAFGLFGWAMLTRAVFADALALWARLPTLGLSFSAITARYPPGEAIVFTLDDHGLVSLPRAVHRFLVARGLVSTAVLTADLLAAPVMPMAAGIDIPPPSEVQDRDRFHEVLGPHLVFGGGGGHRLVYHAALAGRPLPFAHPVATRTAERAFLAEAARRGVGGPMAALDVLLRDEAGPPADLVQAARRLAMSERSLRRRLAAAGTSFRQRRDAALAERARRLLVEGVAVERVAIALGYADAAAFTRAFRRWTGETPGRFARSQPRRSAMTASSTT</sequence>
<dbReference type="InterPro" id="IPR009057">
    <property type="entry name" value="Homeodomain-like_sf"/>
</dbReference>
<dbReference type="KEGG" id="tmo:TMO_0831"/>
<dbReference type="PATRIC" id="fig|1110502.3.peg.858"/>
<dbReference type="Pfam" id="PF12833">
    <property type="entry name" value="HTH_18"/>
    <property type="match status" value="1"/>
</dbReference>
<dbReference type="PANTHER" id="PTHR47894:SF1">
    <property type="entry name" value="HTH-TYPE TRANSCRIPTIONAL REGULATOR VQSM"/>
    <property type="match status" value="1"/>
</dbReference>
<dbReference type="GO" id="GO:0005829">
    <property type="term" value="C:cytosol"/>
    <property type="evidence" value="ECO:0007669"/>
    <property type="project" value="TreeGrafter"/>
</dbReference>
<dbReference type="Gene3D" id="1.10.10.60">
    <property type="entry name" value="Homeodomain-like"/>
    <property type="match status" value="1"/>
</dbReference>
<proteinExistence type="predicted"/>
<evidence type="ECO:0000256" key="2">
    <source>
        <dbReference type="ARBA" id="ARBA00023125"/>
    </source>
</evidence>
<gene>
    <name evidence="6" type="ordered locus">TMO_0831</name>
</gene>
<organism evidence="6 7">
    <name type="scientific">Tistrella mobilis (strain KA081020-065)</name>
    <dbReference type="NCBI Taxonomy" id="1110502"/>
    <lineage>
        <taxon>Bacteria</taxon>
        <taxon>Pseudomonadati</taxon>
        <taxon>Pseudomonadota</taxon>
        <taxon>Alphaproteobacteria</taxon>
        <taxon>Geminicoccales</taxon>
        <taxon>Geminicoccaceae</taxon>
        <taxon>Tistrella</taxon>
    </lineage>
</organism>
<dbReference type="HOGENOM" id="CLU_047522_1_0_5"/>
<dbReference type="SMART" id="SM00342">
    <property type="entry name" value="HTH_ARAC"/>
    <property type="match status" value="1"/>
</dbReference>
<dbReference type="GO" id="GO:0003700">
    <property type="term" value="F:DNA-binding transcription factor activity"/>
    <property type="evidence" value="ECO:0007669"/>
    <property type="project" value="InterPro"/>
</dbReference>
<feature type="domain" description="HTH araC/xylS-type" evidence="5">
    <location>
        <begin position="244"/>
        <end position="341"/>
    </location>
</feature>
<dbReference type="PANTHER" id="PTHR47894">
    <property type="entry name" value="HTH-TYPE TRANSCRIPTIONAL REGULATOR GADX"/>
    <property type="match status" value="1"/>
</dbReference>
<evidence type="ECO:0000256" key="3">
    <source>
        <dbReference type="ARBA" id="ARBA00023163"/>
    </source>
</evidence>
<evidence type="ECO:0000259" key="5">
    <source>
        <dbReference type="PROSITE" id="PS01124"/>
    </source>
</evidence>
<dbReference type="GO" id="GO:0000976">
    <property type="term" value="F:transcription cis-regulatory region binding"/>
    <property type="evidence" value="ECO:0007669"/>
    <property type="project" value="TreeGrafter"/>
</dbReference>
<reference evidence="6 7" key="1">
    <citation type="journal article" date="2012" name="J. Am. Chem. Soc.">
        <title>Bacterial biosynthesis and maturation of the didemnin anti-cancer agents.</title>
        <authorList>
            <person name="Xu Y."/>
            <person name="Kersten R.D."/>
            <person name="Nam S.J."/>
            <person name="Lu L."/>
            <person name="Al-Suwailem A.M."/>
            <person name="Zheng H."/>
            <person name="Fenical W."/>
            <person name="Dorrestein P.C."/>
            <person name="Moore B.S."/>
            <person name="Qian P.Y."/>
        </authorList>
    </citation>
    <scope>NUCLEOTIDE SEQUENCE [LARGE SCALE GENOMIC DNA]</scope>
    <source>
        <strain evidence="6 7">KA081020-065</strain>
    </source>
</reference>
<dbReference type="Proteomes" id="UP000005258">
    <property type="component" value="Chromosome"/>
</dbReference>
<feature type="region of interest" description="Disordered" evidence="4">
    <location>
        <begin position="334"/>
        <end position="354"/>
    </location>
</feature>